<organism evidence="2 3">
    <name type="scientific">Marinomonas piezotolerans</name>
    <dbReference type="NCBI Taxonomy" id="2213058"/>
    <lineage>
        <taxon>Bacteria</taxon>
        <taxon>Pseudomonadati</taxon>
        <taxon>Pseudomonadota</taxon>
        <taxon>Gammaproteobacteria</taxon>
        <taxon>Oceanospirillales</taxon>
        <taxon>Oceanospirillaceae</taxon>
        <taxon>Marinomonas</taxon>
    </lineage>
</organism>
<dbReference type="RefSeq" id="WP_115468878.1">
    <property type="nucleotide sequence ID" value="NZ_QKRA01000007.1"/>
</dbReference>
<evidence type="ECO:0000313" key="2">
    <source>
        <dbReference type="EMBL" id="RDL43551.1"/>
    </source>
</evidence>
<dbReference type="Pfam" id="PF13673">
    <property type="entry name" value="Acetyltransf_10"/>
    <property type="match status" value="1"/>
</dbReference>
<sequence>MTPTPPLDQSIVYKVNQLITADQFIELLAKTTLGERRPLNQPETIVGMLENSNLLITAWQGKQLVGVARSVTDFAFCCYLSDLAVDPHVQATGIGKALIRLTKEAVPDNCSLILLSAPQAVNYYPKIGFTEHPSAWMLTNIEDLK</sequence>
<dbReference type="GO" id="GO:0016747">
    <property type="term" value="F:acyltransferase activity, transferring groups other than amino-acyl groups"/>
    <property type="evidence" value="ECO:0007669"/>
    <property type="project" value="InterPro"/>
</dbReference>
<dbReference type="PROSITE" id="PS51186">
    <property type="entry name" value="GNAT"/>
    <property type="match status" value="1"/>
</dbReference>
<dbReference type="PANTHER" id="PTHR43233:SF1">
    <property type="entry name" value="FAMILY N-ACETYLTRANSFERASE, PUTATIVE (AFU_ORTHOLOGUE AFUA_6G03350)-RELATED"/>
    <property type="match status" value="1"/>
</dbReference>
<comment type="caution">
    <text evidence="2">The sequence shown here is derived from an EMBL/GenBank/DDBJ whole genome shotgun (WGS) entry which is preliminary data.</text>
</comment>
<keyword evidence="3" id="KW-1185">Reference proteome</keyword>
<dbReference type="SUPFAM" id="SSF55729">
    <property type="entry name" value="Acyl-CoA N-acyltransferases (Nat)"/>
    <property type="match status" value="1"/>
</dbReference>
<dbReference type="InterPro" id="IPR000182">
    <property type="entry name" value="GNAT_dom"/>
</dbReference>
<proteinExistence type="predicted"/>
<reference evidence="2 3" key="1">
    <citation type="submission" date="2018-06" db="EMBL/GenBank/DDBJ databases">
        <title>Marinomonas sp. YLB-05 draft genome sequence.</title>
        <authorList>
            <person name="Yu L."/>
            <person name="Tang X."/>
        </authorList>
    </citation>
    <scope>NUCLEOTIDE SEQUENCE [LARGE SCALE GENOMIC DNA]</scope>
    <source>
        <strain evidence="2 3">YLB-05</strain>
    </source>
</reference>
<evidence type="ECO:0000313" key="3">
    <source>
        <dbReference type="Proteomes" id="UP000254326"/>
    </source>
</evidence>
<dbReference type="InterPro" id="IPR053144">
    <property type="entry name" value="Acetyltransferase_Butenolide"/>
</dbReference>
<name>A0A370U709_9GAMM</name>
<dbReference type="Gene3D" id="3.40.630.30">
    <property type="match status" value="1"/>
</dbReference>
<gene>
    <name evidence="2" type="ORF">DN730_14555</name>
</gene>
<keyword evidence="2" id="KW-0808">Transferase</keyword>
<dbReference type="EMBL" id="QKRA01000007">
    <property type="protein sequence ID" value="RDL43551.1"/>
    <property type="molecule type" value="Genomic_DNA"/>
</dbReference>
<dbReference type="InterPro" id="IPR016181">
    <property type="entry name" value="Acyl_CoA_acyltransferase"/>
</dbReference>
<evidence type="ECO:0000259" key="1">
    <source>
        <dbReference type="PROSITE" id="PS51186"/>
    </source>
</evidence>
<feature type="domain" description="N-acetyltransferase" evidence="1">
    <location>
        <begin position="11"/>
        <end position="145"/>
    </location>
</feature>
<dbReference type="Proteomes" id="UP000254326">
    <property type="component" value="Unassembled WGS sequence"/>
</dbReference>
<accession>A0A370U709</accession>
<dbReference type="PANTHER" id="PTHR43233">
    <property type="entry name" value="FAMILY N-ACETYLTRANSFERASE, PUTATIVE (AFU_ORTHOLOGUE AFUA_6G03350)-RELATED"/>
    <property type="match status" value="1"/>
</dbReference>
<dbReference type="CDD" id="cd04301">
    <property type="entry name" value="NAT_SF"/>
    <property type="match status" value="1"/>
</dbReference>
<protein>
    <submittedName>
        <fullName evidence="2">GNAT family N-acetyltransferase</fullName>
    </submittedName>
</protein>
<dbReference type="OrthoDB" id="9775804at2"/>
<dbReference type="AlphaFoldDB" id="A0A370U709"/>